<sequence>MYLSDTLSRATMKETGGDEIHHNPDPEMLNVVHSVSKLLPMSESRFKQFQKATEEDKELQMLFEYFKKGWPEKKVVQKICYHTTKQDMLMLIHEAHLGITKCKSRARELMYWPGISRDIEDLINKCSICEKFQKSRTKKTLEQGRSEGSANCATTLGPAFSKGPAQLTEFTN</sequence>
<comment type="caution">
    <text evidence="3">The sequence shown here is derived from an EMBL/GenBank/DDBJ whole genome shotgun (WGS) entry which is preliminary data.</text>
</comment>
<dbReference type="EMBL" id="BGPR01000994">
    <property type="protein sequence ID" value="GBM42370.1"/>
    <property type="molecule type" value="Genomic_DNA"/>
</dbReference>
<gene>
    <name evidence="3" type="ORF">AVEN_130254_1</name>
</gene>
<proteinExistence type="predicted"/>
<evidence type="ECO:0000313" key="4">
    <source>
        <dbReference type="Proteomes" id="UP000499080"/>
    </source>
</evidence>
<dbReference type="PANTHER" id="PTHR37984">
    <property type="entry name" value="PROTEIN CBG26694"/>
    <property type="match status" value="1"/>
</dbReference>
<evidence type="ECO:0000256" key="1">
    <source>
        <dbReference type="ARBA" id="ARBA00012493"/>
    </source>
</evidence>
<dbReference type="EC" id="2.7.7.49" evidence="1"/>
<dbReference type="OrthoDB" id="8014485at2759"/>
<dbReference type="PANTHER" id="PTHR37984:SF7">
    <property type="entry name" value="INTEGRASE CATALYTIC DOMAIN-CONTAINING PROTEIN"/>
    <property type="match status" value="1"/>
</dbReference>
<feature type="domain" description="Integrase zinc-binding" evidence="2">
    <location>
        <begin position="84"/>
        <end position="134"/>
    </location>
</feature>
<evidence type="ECO:0000259" key="2">
    <source>
        <dbReference type="Pfam" id="PF17921"/>
    </source>
</evidence>
<accession>A0A4Y2FLP5</accession>
<dbReference type="InterPro" id="IPR041588">
    <property type="entry name" value="Integrase_H2C2"/>
</dbReference>
<dbReference type="AlphaFoldDB" id="A0A4Y2FLP5"/>
<dbReference type="Pfam" id="PF17921">
    <property type="entry name" value="Integrase_H2C2"/>
    <property type="match status" value="1"/>
</dbReference>
<dbReference type="InterPro" id="IPR050951">
    <property type="entry name" value="Retrovirus_Pol_polyprotein"/>
</dbReference>
<name>A0A4Y2FLP5_ARAVE</name>
<organism evidence="3 4">
    <name type="scientific">Araneus ventricosus</name>
    <name type="common">Orbweaver spider</name>
    <name type="synonym">Epeira ventricosa</name>
    <dbReference type="NCBI Taxonomy" id="182803"/>
    <lineage>
        <taxon>Eukaryota</taxon>
        <taxon>Metazoa</taxon>
        <taxon>Ecdysozoa</taxon>
        <taxon>Arthropoda</taxon>
        <taxon>Chelicerata</taxon>
        <taxon>Arachnida</taxon>
        <taxon>Araneae</taxon>
        <taxon>Araneomorphae</taxon>
        <taxon>Entelegynae</taxon>
        <taxon>Araneoidea</taxon>
        <taxon>Araneidae</taxon>
        <taxon>Araneus</taxon>
    </lineage>
</organism>
<reference evidence="3 4" key="1">
    <citation type="journal article" date="2019" name="Sci. Rep.">
        <title>Orb-weaving spider Araneus ventricosus genome elucidates the spidroin gene catalogue.</title>
        <authorList>
            <person name="Kono N."/>
            <person name="Nakamura H."/>
            <person name="Ohtoshi R."/>
            <person name="Moran D.A.P."/>
            <person name="Shinohara A."/>
            <person name="Yoshida Y."/>
            <person name="Fujiwara M."/>
            <person name="Mori M."/>
            <person name="Tomita M."/>
            <person name="Arakawa K."/>
        </authorList>
    </citation>
    <scope>NUCLEOTIDE SEQUENCE [LARGE SCALE GENOMIC DNA]</scope>
</reference>
<evidence type="ECO:0000313" key="3">
    <source>
        <dbReference type="EMBL" id="GBM42370.1"/>
    </source>
</evidence>
<protein>
    <recommendedName>
        <fullName evidence="1">RNA-directed DNA polymerase</fullName>
        <ecNumber evidence="1">2.7.7.49</ecNumber>
    </recommendedName>
</protein>
<dbReference type="Proteomes" id="UP000499080">
    <property type="component" value="Unassembled WGS sequence"/>
</dbReference>
<dbReference type="Gene3D" id="1.10.340.70">
    <property type="match status" value="1"/>
</dbReference>
<keyword evidence="4" id="KW-1185">Reference proteome</keyword>
<dbReference type="GO" id="GO:0003964">
    <property type="term" value="F:RNA-directed DNA polymerase activity"/>
    <property type="evidence" value="ECO:0007669"/>
    <property type="project" value="UniProtKB-EC"/>
</dbReference>